<feature type="compositionally biased region" description="Basic and acidic residues" evidence="1">
    <location>
        <begin position="327"/>
        <end position="343"/>
    </location>
</feature>
<dbReference type="STRING" id="283909.R7V1W9"/>
<sequence>MDRPDRNPSALDHNHLHPQDPTAHLSHRDFPSRDQPFTSKMPEFNDSDLDDEDESEDDNESEVLRSLNFFEPSLGKADVKTPDNTKSNGAHQKKSGGRLDAIVEQALARAKGASSSMPLGPHSMAAQEKAMHEKRMEQLSYIEQMARQNAANRAHCMSDSGDSDSRGSVSDSDISPEKGSQERALLEQLGMSSSPPRPPVRQAPPALPQQQQQQHGFSIQDLMRRSSTQSKDVAPRQWKRGNVIRDHVSKPEVMAEAELQKIVRGSKSTESMNSAKQQGLCSALPVVPTAVQYDSMEVKCLQKTENPYYAADEEKAEAPRVPTPEETEAKVLSDDQGTKSEKASEDDEDAEESLDEEDEVSSDDNDYSSSASSSSSSSSEEEEEEEEAEQVKEEAEESAVPCDLPMPILTLESELDLGESLDGEKHTKEISSPKAAKSLKTDEDWPLDCLAEERPPSDGFSTADSDAEKPAPLKDDEESEPKSKKRRKKTEGKPKKKRKRREQGDDDAPKKRRKRKKKAADDYDDDDDDEHDLNKKRKSAFERRNIRKIMEDGNLEAETIDAQREEAERKARLLEKLHQQAQELRRQRDIERQESVAEAEEVARKAMDELKNMQLKSLLEADDDSPTSPDKLPPLKPSQVSKPAAEVEYLAMVIRCTVSHAFNYL</sequence>
<feature type="region of interest" description="Disordered" evidence="1">
    <location>
        <begin position="613"/>
        <end position="641"/>
    </location>
</feature>
<proteinExistence type="predicted"/>
<feature type="compositionally biased region" description="Basic and acidic residues" evidence="1">
    <location>
        <begin position="175"/>
        <end position="185"/>
    </location>
</feature>
<evidence type="ECO:0000313" key="2">
    <source>
        <dbReference type="EMBL" id="ELU12492.1"/>
    </source>
</evidence>
<evidence type="ECO:0000313" key="4">
    <source>
        <dbReference type="Proteomes" id="UP000014760"/>
    </source>
</evidence>
<feature type="compositionally biased region" description="Basic and acidic residues" evidence="1">
    <location>
        <begin position="539"/>
        <end position="551"/>
    </location>
</feature>
<reference evidence="3" key="3">
    <citation type="submission" date="2015-06" db="UniProtKB">
        <authorList>
            <consortium name="EnsemblMetazoa"/>
        </authorList>
    </citation>
    <scope>IDENTIFICATION</scope>
</reference>
<name>R7V1W9_CAPTE</name>
<feature type="compositionally biased region" description="Acidic residues" evidence="1">
    <location>
        <begin position="379"/>
        <end position="388"/>
    </location>
</feature>
<reference evidence="4" key="1">
    <citation type="submission" date="2012-12" db="EMBL/GenBank/DDBJ databases">
        <authorList>
            <person name="Hellsten U."/>
            <person name="Grimwood J."/>
            <person name="Chapman J.A."/>
            <person name="Shapiro H."/>
            <person name="Aerts A."/>
            <person name="Otillar R.P."/>
            <person name="Terry A.Y."/>
            <person name="Boore J.L."/>
            <person name="Simakov O."/>
            <person name="Marletaz F."/>
            <person name="Cho S.-J."/>
            <person name="Edsinger-Gonzales E."/>
            <person name="Havlak P."/>
            <person name="Kuo D.-H."/>
            <person name="Larsson T."/>
            <person name="Lv J."/>
            <person name="Arendt D."/>
            <person name="Savage R."/>
            <person name="Osoegawa K."/>
            <person name="de Jong P."/>
            <person name="Lindberg D.R."/>
            <person name="Seaver E.C."/>
            <person name="Weisblat D.A."/>
            <person name="Putnam N.H."/>
            <person name="Grigoriev I.V."/>
            <person name="Rokhsar D.S."/>
        </authorList>
    </citation>
    <scope>NUCLEOTIDE SEQUENCE</scope>
    <source>
        <strain evidence="4">I ESC-2004</strain>
    </source>
</reference>
<dbReference type="OMA" id="HINATQD"/>
<evidence type="ECO:0000313" key="3">
    <source>
        <dbReference type="EnsemblMetazoa" id="CapteP214817"/>
    </source>
</evidence>
<feature type="compositionally biased region" description="Basic residues" evidence="1">
    <location>
        <begin position="483"/>
        <end position="501"/>
    </location>
</feature>
<reference evidence="2 4" key="2">
    <citation type="journal article" date="2013" name="Nature">
        <title>Insights into bilaterian evolution from three spiralian genomes.</title>
        <authorList>
            <person name="Simakov O."/>
            <person name="Marletaz F."/>
            <person name="Cho S.J."/>
            <person name="Edsinger-Gonzales E."/>
            <person name="Havlak P."/>
            <person name="Hellsten U."/>
            <person name="Kuo D.H."/>
            <person name="Larsson T."/>
            <person name="Lv J."/>
            <person name="Arendt D."/>
            <person name="Savage R."/>
            <person name="Osoegawa K."/>
            <person name="de Jong P."/>
            <person name="Grimwood J."/>
            <person name="Chapman J.A."/>
            <person name="Shapiro H."/>
            <person name="Aerts A."/>
            <person name="Otillar R.P."/>
            <person name="Terry A.Y."/>
            <person name="Boore J.L."/>
            <person name="Grigoriev I.V."/>
            <person name="Lindberg D.R."/>
            <person name="Seaver E.C."/>
            <person name="Weisblat D.A."/>
            <person name="Putnam N.H."/>
            <person name="Rokhsar D.S."/>
        </authorList>
    </citation>
    <scope>NUCLEOTIDE SEQUENCE</scope>
    <source>
        <strain evidence="2 4">I ESC-2004</strain>
    </source>
</reference>
<dbReference type="AlphaFoldDB" id="R7V1W9"/>
<feature type="compositionally biased region" description="Pro residues" evidence="1">
    <location>
        <begin position="195"/>
        <end position="207"/>
    </location>
</feature>
<feature type="compositionally biased region" description="Acidic residues" evidence="1">
    <location>
        <begin position="45"/>
        <end position="61"/>
    </location>
</feature>
<protein>
    <submittedName>
        <fullName evidence="2 3">Uncharacterized protein</fullName>
    </submittedName>
</protein>
<dbReference type="Proteomes" id="UP000014760">
    <property type="component" value="Unassembled WGS sequence"/>
</dbReference>
<feature type="region of interest" description="Disordered" evidence="1">
    <location>
        <begin position="1"/>
        <end position="249"/>
    </location>
</feature>
<keyword evidence="4" id="KW-1185">Reference proteome</keyword>
<dbReference type="EnsemblMetazoa" id="CapteT214817">
    <property type="protein sequence ID" value="CapteP214817"/>
    <property type="gene ID" value="CapteG214817"/>
</dbReference>
<feature type="compositionally biased region" description="Basic and acidic residues" evidence="1">
    <location>
        <begin position="1"/>
        <end position="18"/>
    </location>
</feature>
<accession>R7V1W9</accession>
<dbReference type="HOGENOM" id="CLU_424899_0_0_1"/>
<organism evidence="2">
    <name type="scientific">Capitella teleta</name>
    <name type="common">Polychaete worm</name>
    <dbReference type="NCBI Taxonomy" id="283909"/>
    <lineage>
        <taxon>Eukaryota</taxon>
        <taxon>Metazoa</taxon>
        <taxon>Spiralia</taxon>
        <taxon>Lophotrochozoa</taxon>
        <taxon>Annelida</taxon>
        <taxon>Polychaeta</taxon>
        <taxon>Sedentaria</taxon>
        <taxon>Scolecida</taxon>
        <taxon>Capitellidae</taxon>
        <taxon>Capitella</taxon>
    </lineage>
</organism>
<feature type="region of interest" description="Disordered" evidence="1">
    <location>
        <begin position="311"/>
        <end position="559"/>
    </location>
</feature>
<gene>
    <name evidence="2" type="ORF">CAPTEDRAFT_214817</name>
</gene>
<evidence type="ECO:0000256" key="1">
    <source>
        <dbReference type="SAM" id="MobiDB-lite"/>
    </source>
</evidence>
<feature type="compositionally biased region" description="Acidic residues" evidence="1">
    <location>
        <begin position="344"/>
        <end position="366"/>
    </location>
</feature>
<dbReference type="EMBL" id="KB295903">
    <property type="protein sequence ID" value="ELU12492.1"/>
    <property type="molecule type" value="Genomic_DNA"/>
</dbReference>
<feature type="compositionally biased region" description="Low complexity" evidence="1">
    <location>
        <begin position="367"/>
        <end position="378"/>
    </location>
</feature>
<feature type="compositionally biased region" description="Basic and acidic residues" evidence="1">
    <location>
        <begin position="422"/>
        <end position="431"/>
    </location>
</feature>
<feature type="compositionally biased region" description="Acidic residues" evidence="1">
    <location>
        <begin position="522"/>
        <end position="531"/>
    </location>
</feature>
<dbReference type="EMBL" id="AMQN01005384">
    <property type="status" value="NOT_ANNOTATED_CDS"/>
    <property type="molecule type" value="Genomic_DNA"/>
</dbReference>